<evidence type="ECO:0000313" key="3">
    <source>
        <dbReference type="Proteomes" id="UP000676967"/>
    </source>
</evidence>
<evidence type="ECO:0000313" key="2">
    <source>
        <dbReference type="EMBL" id="BCJ39692.1"/>
    </source>
</evidence>
<gene>
    <name evidence="2" type="ORF">Aiant_03490</name>
</gene>
<feature type="region of interest" description="Disordered" evidence="1">
    <location>
        <begin position="1"/>
        <end position="24"/>
    </location>
</feature>
<reference evidence="2 3" key="1">
    <citation type="submission" date="2020-08" db="EMBL/GenBank/DDBJ databases">
        <title>Whole genome shotgun sequence of Actinoplanes ianthinogenes NBRC 13996.</title>
        <authorList>
            <person name="Komaki H."/>
            <person name="Tamura T."/>
        </authorList>
    </citation>
    <scope>NUCLEOTIDE SEQUENCE [LARGE SCALE GENOMIC DNA]</scope>
    <source>
        <strain evidence="2 3">NBRC 13996</strain>
    </source>
</reference>
<keyword evidence="3" id="KW-1185">Reference proteome</keyword>
<evidence type="ECO:0000256" key="1">
    <source>
        <dbReference type="SAM" id="MobiDB-lite"/>
    </source>
</evidence>
<dbReference type="EMBL" id="AP023356">
    <property type="protein sequence ID" value="BCJ39692.1"/>
    <property type="molecule type" value="Genomic_DNA"/>
</dbReference>
<dbReference type="RefSeq" id="WP_189335620.1">
    <property type="nucleotide sequence ID" value="NZ_AP023356.1"/>
</dbReference>
<dbReference type="Proteomes" id="UP000676967">
    <property type="component" value="Chromosome"/>
</dbReference>
<name>A0ABM7LKB4_9ACTN</name>
<protein>
    <submittedName>
        <fullName evidence="2">Uncharacterized protein</fullName>
    </submittedName>
</protein>
<organism evidence="2 3">
    <name type="scientific">Actinoplanes ianthinogenes</name>
    <dbReference type="NCBI Taxonomy" id="122358"/>
    <lineage>
        <taxon>Bacteria</taxon>
        <taxon>Bacillati</taxon>
        <taxon>Actinomycetota</taxon>
        <taxon>Actinomycetes</taxon>
        <taxon>Micromonosporales</taxon>
        <taxon>Micromonosporaceae</taxon>
        <taxon>Actinoplanes</taxon>
    </lineage>
</organism>
<sequence>MTAPLRTSLVTVGSPGSAPPRLPSFAPGAVVRRHTDVPAPEVLRRALRSTLDLLTGADRRQAPVFVAAAPYAACTATYFAERHEDPSRRLRPSHSIQMECSRLAQGLDQDLDEADRWTGELFFLCTPEHDVRQSIRSARAAVAGGVPAALVAEIAVAAGTEDGKPALSAAALLLVAESGDLSTGDPA</sequence>
<proteinExistence type="predicted"/>
<accession>A0ABM7LKB4</accession>